<dbReference type="EnsemblMetazoa" id="XM_030975856">
    <property type="protein sequence ID" value="XP_030831716"/>
    <property type="gene ID" value="LOC578004"/>
</dbReference>
<dbReference type="InterPro" id="IPR006652">
    <property type="entry name" value="Kelch_1"/>
</dbReference>
<protein>
    <recommendedName>
        <fullName evidence="3">BTB domain-containing protein</fullName>
    </recommendedName>
</protein>
<keyword evidence="5" id="KW-1185">Reference proteome</keyword>
<reference evidence="5" key="1">
    <citation type="submission" date="2015-02" db="EMBL/GenBank/DDBJ databases">
        <title>Genome sequencing for Strongylocentrotus purpuratus.</title>
        <authorList>
            <person name="Murali S."/>
            <person name="Liu Y."/>
            <person name="Vee V."/>
            <person name="English A."/>
            <person name="Wang M."/>
            <person name="Skinner E."/>
            <person name="Han Y."/>
            <person name="Muzny D.M."/>
            <person name="Worley K.C."/>
            <person name="Gibbs R.A."/>
        </authorList>
    </citation>
    <scope>NUCLEOTIDE SEQUENCE</scope>
</reference>
<dbReference type="Gene3D" id="2.120.10.80">
    <property type="entry name" value="Kelch-type beta propeller"/>
    <property type="match status" value="2"/>
</dbReference>
<dbReference type="PROSITE" id="PS50097">
    <property type="entry name" value="BTB"/>
    <property type="match status" value="1"/>
</dbReference>
<dbReference type="Pfam" id="PF01344">
    <property type="entry name" value="Kelch_1"/>
    <property type="match status" value="1"/>
</dbReference>
<reference evidence="4" key="2">
    <citation type="submission" date="2021-01" db="UniProtKB">
        <authorList>
            <consortium name="EnsemblMetazoa"/>
        </authorList>
    </citation>
    <scope>IDENTIFICATION</scope>
</reference>
<keyword evidence="1" id="KW-0880">Kelch repeat</keyword>
<dbReference type="OrthoDB" id="19132at2759"/>
<dbReference type="SMART" id="SM00225">
    <property type="entry name" value="BTB"/>
    <property type="match status" value="1"/>
</dbReference>
<dbReference type="InterPro" id="IPR000210">
    <property type="entry name" value="BTB/POZ_dom"/>
</dbReference>
<dbReference type="Gene3D" id="3.30.710.10">
    <property type="entry name" value="Potassium Channel Kv1.1, Chain A"/>
    <property type="match status" value="1"/>
</dbReference>
<dbReference type="GeneID" id="578004"/>
<name>A0A7M7N8U5_STRPU</name>
<accession>A0A7M7N8U5</accession>
<dbReference type="Pfam" id="PF07707">
    <property type="entry name" value="BACK"/>
    <property type="match status" value="1"/>
</dbReference>
<dbReference type="InterPro" id="IPR017096">
    <property type="entry name" value="BTB-kelch_protein"/>
</dbReference>
<dbReference type="Pfam" id="PF24981">
    <property type="entry name" value="Beta-prop_ATRN-LZTR1"/>
    <property type="match status" value="1"/>
</dbReference>
<dbReference type="PIRSF" id="PIRSF037037">
    <property type="entry name" value="Kelch-like_protein_gigaxonin"/>
    <property type="match status" value="1"/>
</dbReference>
<keyword evidence="2" id="KW-0677">Repeat</keyword>
<dbReference type="GO" id="GO:0005737">
    <property type="term" value="C:cytoplasm"/>
    <property type="evidence" value="ECO:0000318"/>
    <property type="project" value="GO_Central"/>
</dbReference>
<dbReference type="FunFam" id="1.25.40.420:FF:000001">
    <property type="entry name" value="Kelch-like family member 12"/>
    <property type="match status" value="1"/>
</dbReference>
<dbReference type="Pfam" id="PF00651">
    <property type="entry name" value="BTB"/>
    <property type="match status" value="1"/>
</dbReference>
<dbReference type="GO" id="GO:0043161">
    <property type="term" value="P:proteasome-mediated ubiquitin-dependent protein catabolic process"/>
    <property type="evidence" value="ECO:0000318"/>
    <property type="project" value="GO_Central"/>
</dbReference>
<dbReference type="GO" id="GO:1990756">
    <property type="term" value="F:ubiquitin-like ligase-substrate adaptor activity"/>
    <property type="evidence" value="ECO:0000318"/>
    <property type="project" value="GO_Central"/>
</dbReference>
<dbReference type="PANTHER" id="PTHR45632:SF3">
    <property type="entry name" value="KELCH-LIKE PROTEIN 32"/>
    <property type="match status" value="1"/>
</dbReference>
<evidence type="ECO:0000313" key="4">
    <source>
        <dbReference type="EnsemblMetazoa" id="XP_030831716"/>
    </source>
</evidence>
<sequence length="581" mass="64489">MASTSHHHAGVQQEYVFREPHHPAHVLCGLNQMRESGSLTDTTIHVKKSHFQCHRAILACNSPYFQAMFTNDFLEKVKGIVTLEGMNPVIVAQIIEFSYTSQLTINTSNAQELLEAASHLQYQSIVKACCLFLKKHLNPSTCLGIKHLAETYSCTDLLAAASKYCRENFIVVSRQEDFLKLSAKELADYISSNELKVEKEEIILKVCMKWCEFSHDRAKAFHEVLEKVRLVYIKPSVLLGYLSDPIIKDHSQNGKQILAAISMQQQLQNKTHLESCSPIPRPSTYAEVMAVVSGYGKNYSSVRDVVYYDPGNDKWATLAQLPHSTSNFAVAVLQGQIYVTGGKVSRTITSSTWVLDPAKNAWSKGSELNGARQQHGSTATVSGKMFVVGGENESGMDWTVEEYTKLQKKWTVITSLQQAVVDPAVVSIKEKIYVVGGSTEMHMAYEHIQCFNTAGNNWHIIKHISIPSCHFPAVANGNKIYLMSGFGKQGIKVYDVEHNTMLPPVPMCNSERHLFAASSVQGKIVVTGGMDNYQSLSSTEVYNPDSNEWKLGAPMPKALRAHNCGVVCKLYLGPPFDGDDS</sequence>
<dbReference type="InterPro" id="IPR056737">
    <property type="entry name" value="Beta-prop_ATRN-MKLN-like"/>
</dbReference>
<dbReference type="GO" id="GO:0031463">
    <property type="term" value="C:Cul3-RING ubiquitin ligase complex"/>
    <property type="evidence" value="ECO:0000318"/>
    <property type="project" value="GO_Central"/>
</dbReference>
<dbReference type="SUPFAM" id="SSF54695">
    <property type="entry name" value="POZ domain"/>
    <property type="match status" value="1"/>
</dbReference>
<dbReference type="InterPro" id="IPR011333">
    <property type="entry name" value="SKP1/BTB/POZ_sf"/>
</dbReference>
<dbReference type="OMA" id="ACEELIM"/>
<dbReference type="PANTHER" id="PTHR45632">
    <property type="entry name" value="LD33804P"/>
    <property type="match status" value="1"/>
</dbReference>
<dbReference type="InterPro" id="IPR015915">
    <property type="entry name" value="Kelch-typ_b-propeller"/>
</dbReference>
<evidence type="ECO:0000256" key="1">
    <source>
        <dbReference type="ARBA" id="ARBA00022441"/>
    </source>
</evidence>
<dbReference type="SMART" id="SM00612">
    <property type="entry name" value="Kelch"/>
    <property type="match status" value="5"/>
</dbReference>
<proteinExistence type="predicted"/>
<dbReference type="AlphaFoldDB" id="A0A7M7N8U5"/>
<dbReference type="SUPFAM" id="SSF117281">
    <property type="entry name" value="Kelch motif"/>
    <property type="match status" value="1"/>
</dbReference>
<organism evidence="4 5">
    <name type="scientific">Strongylocentrotus purpuratus</name>
    <name type="common">Purple sea urchin</name>
    <dbReference type="NCBI Taxonomy" id="7668"/>
    <lineage>
        <taxon>Eukaryota</taxon>
        <taxon>Metazoa</taxon>
        <taxon>Echinodermata</taxon>
        <taxon>Eleutherozoa</taxon>
        <taxon>Echinozoa</taxon>
        <taxon>Echinoidea</taxon>
        <taxon>Euechinoidea</taxon>
        <taxon>Echinacea</taxon>
        <taxon>Camarodonta</taxon>
        <taxon>Echinidea</taxon>
        <taxon>Strongylocentrotidae</taxon>
        <taxon>Strongylocentrotus</taxon>
    </lineage>
</organism>
<dbReference type="Proteomes" id="UP000007110">
    <property type="component" value="Unassembled WGS sequence"/>
</dbReference>
<dbReference type="SMART" id="SM00875">
    <property type="entry name" value="BACK"/>
    <property type="match status" value="1"/>
</dbReference>
<dbReference type="InterPro" id="IPR011705">
    <property type="entry name" value="BACK"/>
</dbReference>
<dbReference type="Gene3D" id="1.25.40.420">
    <property type="match status" value="1"/>
</dbReference>
<evidence type="ECO:0000256" key="2">
    <source>
        <dbReference type="ARBA" id="ARBA00022737"/>
    </source>
</evidence>
<evidence type="ECO:0000259" key="3">
    <source>
        <dbReference type="PROSITE" id="PS50097"/>
    </source>
</evidence>
<dbReference type="KEGG" id="spu:578004"/>
<evidence type="ECO:0000313" key="5">
    <source>
        <dbReference type="Proteomes" id="UP000007110"/>
    </source>
</evidence>
<dbReference type="RefSeq" id="XP_030831716.1">
    <property type="nucleotide sequence ID" value="XM_030975856.1"/>
</dbReference>
<dbReference type="InParanoid" id="A0A7M7N8U5"/>
<feature type="domain" description="BTB" evidence="3">
    <location>
        <begin position="40"/>
        <end position="107"/>
    </location>
</feature>